<dbReference type="InterPro" id="IPR036849">
    <property type="entry name" value="Enolase-like_C_sf"/>
</dbReference>
<dbReference type="InterPro" id="IPR004588">
    <property type="entry name" value="IspG_bac-typ"/>
</dbReference>
<dbReference type="OrthoDB" id="9803214at2"/>
<evidence type="ECO:0000256" key="3">
    <source>
        <dbReference type="ARBA" id="ARBA00023002"/>
    </source>
</evidence>
<dbReference type="PANTHER" id="PTHR30454">
    <property type="entry name" value="4-HYDROXY-3-METHYLBUT-2-EN-1-YL DIPHOSPHATE SYNTHASE"/>
    <property type="match status" value="1"/>
</dbReference>
<dbReference type="Pfam" id="PF26540">
    <property type="entry name" value="GcpE_C"/>
    <property type="match status" value="1"/>
</dbReference>
<comment type="similarity">
    <text evidence="7">Belongs to the IspG family.</text>
</comment>
<dbReference type="NCBIfam" id="TIGR00612">
    <property type="entry name" value="ispG_gcpE"/>
    <property type="match status" value="1"/>
</dbReference>
<feature type="domain" description="IspG TIM-barrel" evidence="8">
    <location>
        <begin position="6"/>
        <end position="245"/>
    </location>
</feature>
<sequence>MSRRKTMELKVGNVEIGGDNPISVQSMTNTDTRDIKSTINQIIDLEKAKCDIVRVAIPDIEAAKAIKEIKKETTIPIIGDIQFDYRLAIESVDNGIDGLRINPGNICSIRRVKEVVKACQERNIPIRIGVNSGSISKRALEKYDGVNENSMVYSALEHIKILEDMNYTNIKISLKATSVPLTIKSYLKMAEYVDYPFHLGITEAGPIWNGTVKSSVGIGALLAMGVGDTIRVSLTGDPVEEVRVGREILKSLNLLEDGIQIISCPTCGRTQINLVQLVEEVQSRLDHVDKPIKLAIMGCAVNGPGEAREADIGIAGGNGCGLIFKKGKIIKKVSEEKLIDELVKEVENI</sequence>
<dbReference type="GO" id="GO:0141197">
    <property type="term" value="F:4-hydroxy-3-methylbut-2-enyl-diphosphate synthase activity (flavodoxin)"/>
    <property type="evidence" value="ECO:0007669"/>
    <property type="project" value="UniProtKB-EC"/>
</dbReference>
<keyword evidence="3 7" id="KW-0560">Oxidoreductase</keyword>
<dbReference type="Gene3D" id="3.30.413.10">
    <property type="entry name" value="Sulfite Reductase Hemoprotein, domain 1"/>
    <property type="match status" value="1"/>
</dbReference>
<gene>
    <name evidence="7 10" type="primary">ispG</name>
    <name evidence="10" type="synonym">gcpE</name>
    <name evidence="10" type="ORF">FYJ27_04370</name>
</gene>
<evidence type="ECO:0000256" key="7">
    <source>
        <dbReference type="HAMAP-Rule" id="MF_00159"/>
    </source>
</evidence>
<reference evidence="10 11" key="1">
    <citation type="submission" date="2019-08" db="EMBL/GenBank/DDBJ databases">
        <title>In-depth cultivation of the pig gut microbiome towards novel bacterial diversity and tailored functional studies.</title>
        <authorList>
            <person name="Wylensek D."/>
            <person name="Hitch T.C.A."/>
            <person name="Clavel T."/>
        </authorList>
    </citation>
    <scope>NUCLEOTIDE SEQUENCE [LARGE SCALE GENOMIC DNA]</scope>
    <source>
        <strain evidence="10 11">Med78-601-WT-4W-RMD-3</strain>
    </source>
</reference>
<keyword evidence="4 7" id="KW-0408">Iron</keyword>
<dbReference type="AlphaFoldDB" id="A0A844FG78"/>
<evidence type="ECO:0000313" key="10">
    <source>
        <dbReference type="EMBL" id="MSS42970.1"/>
    </source>
</evidence>
<feature type="binding site" evidence="7">
    <location>
        <position position="306"/>
    </location>
    <ligand>
        <name>[4Fe-4S] cluster</name>
        <dbReference type="ChEBI" id="CHEBI:49883"/>
    </ligand>
</feature>
<evidence type="ECO:0000313" key="11">
    <source>
        <dbReference type="Proteomes" id="UP000462760"/>
    </source>
</evidence>
<comment type="catalytic activity">
    <reaction evidence="7">
        <text>(2E)-4-hydroxy-3-methylbut-2-enyl diphosphate + oxidized [flavodoxin] + H2O + 2 H(+) = 2-C-methyl-D-erythritol 2,4-cyclic diphosphate + reduced [flavodoxin]</text>
        <dbReference type="Rhea" id="RHEA:43604"/>
        <dbReference type="Rhea" id="RHEA-COMP:10622"/>
        <dbReference type="Rhea" id="RHEA-COMP:10623"/>
        <dbReference type="ChEBI" id="CHEBI:15377"/>
        <dbReference type="ChEBI" id="CHEBI:15378"/>
        <dbReference type="ChEBI" id="CHEBI:57618"/>
        <dbReference type="ChEBI" id="CHEBI:58210"/>
        <dbReference type="ChEBI" id="CHEBI:58483"/>
        <dbReference type="ChEBI" id="CHEBI:128753"/>
        <dbReference type="EC" id="1.17.7.3"/>
    </reaction>
</comment>
<keyword evidence="6 7" id="KW-0414">Isoprene biosynthesis</keyword>
<protein>
    <recommendedName>
        <fullName evidence="7">4-hydroxy-3-methylbut-2-en-1-yl diphosphate synthase (flavodoxin)</fullName>
        <ecNumber evidence="7">1.17.7.3</ecNumber>
    </recommendedName>
    <alternativeName>
        <fullName evidence="7">1-hydroxy-2-methyl-2-(E)-butenyl 4-diphosphate synthase</fullName>
    </alternativeName>
</protein>
<feature type="domain" description="IspG C-terminal" evidence="9">
    <location>
        <begin position="260"/>
        <end position="348"/>
    </location>
</feature>
<evidence type="ECO:0000256" key="1">
    <source>
        <dbReference type="ARBA" id="ARBA00022485"/>
    </source>
</evidence>
<dbReference type="SUPFAM" id="SSF56014">
    <property type="entry name" value="Nitrite and sulphite reductase 4Fe-4S domain-like"/>
    <property type="match status" value="1"/>
</dbReference>
<dbReference type="PIRSF" id="PIRSF004640">
    <property type="entry name" value="IspG"/>
    <property type="match status" value="1"/>
</dbReference>
<dbReference type="InterPro" id="IPR045854">
    <property type="entry name" value="NO2/SO3_Rdtase_4Fe4S_sf"/>
</dbReference>
<dbReference type="PANTHER" id="PTHR30454:SF0">
    <property type="entry name" value="4-HYDROXY-3-METHYLBUT-2-EN-1-YL DIPHOSPHATE SYNTHASE (FERREDOXIN), CHLOROPLASTIC"/>
    <property type="match status" value="1"/>
</dbReference>
<dbReference type="InterPro" id="IPR058579">
    <property type="entry name" value="IspG_C"/>
</dbReference>
<dbReference type="NCBIfam" id="NF001540">
    <property type="entry name" value="PRK00366.1"/>
    <property type="match status" value="1"/>
</dbReference>
<dbReference type="Gene3D" id="3.20.20.20">
    <property type="entry name" value="Dihydropteroate synthase-like"/>
    <property type="match status" value="1"/>
</dbReference>
<comment type="function">
    <text evidence="7">Converts 2C-methyl-D-erythritol 2,4-cyclodiphosphate (ME-2,4cPP) into 1-hydroxy-2-methyl-2-(E)-butenyl 4-diphosphate.</text>
</comment>
<evidence type="ECO:0000256" key="5">
    <source>
        <dbReference type="ARBA" id="ARBA00023014"/>
    </source>
</evidence>
<dbReference type="GO" id="GO:0005506">
    <property type="term" value="F:iron ion binding"/>
    <property type="evidence" value="ECO:0007669"/>
    <property type="project" value="InterPro"/>
</dbReference>
<dbReference type="EMBL" id="VULR01000004">
    <property type="protein sequence ID" value="MSS42970.1"/>
    <property type="molecule type" value="Genomic_DNA"/>
</dbReference>
<dbReference type="GO" id="GO:0046429">
    <property type="term" value="F:4-hydroxy-3-methylbut-2-en-1-yl diphosphate synthase activity (ferredoxin)"/>
    <property type="evidence" value="ECO:0007669"/>
    <property type="project" value="UniProtKB-UniRule"/>
</dbReference>
<dbReference type="Proteomes" id="UP000462760">
    <property type="component" value="Unassembled WGS sequence"/>
</dbReference>
<dbReference type="GO" id="GO:0019288">
    <property type="term" value="P:isopentenyl diphosphate biosynthetic process, methylerythritol 4-phosphate pathway"/>
    <property type="evidence" value="ECO:0007669"/>
    <property type="project" value="UniProtKB-UniRule"/>
</dbReference>
<dbReference type="FunFam" id="3.20.20.20:FF:000001">
    <property type="entry name" value="4-hydroxy-3-methylbut-2-en-1-yl diphosphate synthase (flavodoxin)"/>
    <property type="match status" value="1"/>
</dbReference>
<dbReference type="GO" id="GO:0016114">
    <property type="term" value="P:terpenoid biosynthetic process"/>
    <property type="evidence" value="ECO:0007669"/>
    <property type="project" value="InterPro"/>
</dbReference>
<dbReference type="RefSeq" id="WP_154483647.1">
    <property type="nucleotide sequence ID" value="NZ_VULR01000004.1"/>
</dbReference>
<dbReference type="GO" id="GO:0051539">
    <property type="term" value="F:4 iron, 4 sulfur cluster binding"/>
    <property type="evidence" value="ECO:0007669"/>
    <property type="project" value="UniProtKB-UniRule"/>
</dbReference>
<dbReference type="SUPFAM" id="SSF51604">
    <property type="entry name" value="Enolase C-terminal domain-like"/>
    <property type="match status" value="1"/>
</dbReference>
<dbReference type="Pfam" id="PF04551">
    <property type="entry name" value="GcpE"/>
    <property type="match status" value="1"/>
</dbReference>
<proteinExistence type="inferred from homology"/>
<dbReference type="FunFam" id="3.30.413.10:FF:000005">
    <property type="entry name" value="4-hydroxy-3-methylbut-2-en-1-yl diphosphate synthase (flavodoxin)"/>
    <property type="match status" value="1"/>
</dbReference>
<comment type="caution">
    <text evidence="10">The sequence shown here is derived from an EMBL/GenBank/DDBJ whole genome shotgun (WGS) entry which is preliminary data.</text>
</comment>
<feature type="binding site" evidence="7">
    <location>
        <position position="264"/>
    </location>
    <ligand>
        <name>[4Fe-4S] cluster</name>
        <dbReference type="ChEBI" id="CHEBI:49883"/>
    </ligand>
</feature>
<comment type="cofactor">
    <cofactor evidence="7">
        <name>[4Fe-4S] cluster</name>
        <dbReference type="ChEBI" id="CHEBI:49883"/>
    </cofactor>
    <text evidence="7">Binds 1 [4Fe-4S] cluster.</text>
</comment>
<keyword evidence="2 7" id="KW-0479">Metal-binding</keyword>
<evidence type="ECO:0000256" key="4">
    <source>
        <dbReference type="ARBA" id="ARBA00023004"/>
    </source>
</evidence>
<comment type="pathway">
    <text evidence="7">Isoprenoid biosynthesis; isopentenyl diphosphate biosynthesis via DXP pathway; isopentenyl diphosphate from 1-deoxy-D-xylulose 5-phosphate: step 5/6.</text>
</comment>
<dbReference type="HAMAP" id="MF_00159">
    <property type="entry name" value="IspG"/>
    <property type="match status" value="1"/>
</dbReference>
<dbReference type="UniPathway" id="UPA00056">
    <property type="reaction ID" value="UER00096"/>
</dbReference>
<keyword evidence="1 7" id="KW-0004">4Fe-4S</keyword>
<evidence type="ECO:0000259" key="8">
    <source>
        <dbReference type="Pfam" id="PF04551"/>
    </source>
</evidence>
<dbReference type="EC" id="1.17.7.3" evidence="7"/>
<accession>A0A844FG78</accession>
<evidence type="ECO:0000256" key="6">
    <source>
        <dbReference type="ARBA" id="ARBA00023229"/>
    </source>
</evidence>
<evidence type="ECO:0000259" key="9">
    <source>
        <dbReference type="Pfam" id="PF26540"/>
    </source>
</evidence>
<name>A0A844FG78_9FIRM</name>
<evidence type="ECO:0000256" key="2">
    <source>
        <dbReference type="ARBA" id="ARBA00022723"/>
    </source>
</evidence>
<keyword evidence="5 7" id="KW-0411">Iron-sulfur</keyword>
<feature type="binding site" evidence="7">
    <location>
        <position position="267"/>
    </location>
    <ligand>
        <name>[4Fe-4S] cluster</name>
        <dbReference type="ChEBI" id="CHEBI:49883"/>
    </ligand>
</feature>
<dbReference type="InterPro" id="IPR058578">
    <property type="entry name" value="IspG_TIM"/>
</dbReference>
<organism evidence="10 11">
    <name type="scientific">Anaerosalibacter bizertensis</name>
    <dbReference type="NCBI Taxonomy" id="932217"/>
    <lineage>
        <taxon>Bacteria</taxon>
        <taxon>Bacillati</taxon>
        <taxon>Bacillota</taxon>
        <taxon>Tissierellia</taxon>
        <taxon>Tissierellales</taxon>
        <taxon>Sporanaerobacteraceae</taxon>
        <taxon>Anaerosalibacter</taxon>
    </lineage>
</organism>
<feature type="binding site" evidence="7">
    <location>
        <position position="299"/>
    </location>
    <ligand>
        <name>[4Fe-4S] cluster</name>
        <dbReference type="ChEBI" id="CHEBI:49883"/>
    </ligand>
</feature>
<dbReference type="InterPro" id="IPR011005">
    <property type="entry name" value="Dihydropteroate_synth-like_sf"/>
</dbReference>
<dbReference type="InterPro" id="IPR016425">
    <property type="entry name" value="IspG_bac"/>
</dbReference>